<dbReference type="AlphaFoldDB" id="A0A1G5VPR7"/>
<organism evidence="1 2">
    <name type="scientific">Allisonella histaminiformans</name>
    <dbReference type="NCBI Taxonomy" id="209880"/>
    <lineage>
        <taxon>Bacteria</taxon>
        <taxon>Bacillati</taxon>
        <taxon>Bacillota</taxon>
        <taxon>Negativicutes</taxon>
        <taxon>Veillonellales</taxon>
        <taxon>Veillonellaceae</taxon>
        <taxon>Allisonella</taxon>
    </lineage>
</organism>
<sequence length="117" mass="12572">MADKIVKNSDLEHVQEKLVNEIETMLLSDPLVHALTGKGIQRFVSGITHAFGKSVHQGVSLHTDDNGVVADISVVLTDNAAVYASACALQDKIKKLIRIHLGDVPCFVNVIVTGISE</sequence>
<evidence type="ECO:0000313" key="2">
    <source>
        <dbReference type="Proteomes" id="UP000199689"/>
    </source>
</evidence>
<dbReference type="RefSeq" id="WP_091364096.1">
    <property type="nucleotide sequence ID" value="NZ_JAYCVI010000155.1"/>
</dbReference>
<evidence type="ECO:0000313" key="1">
    <source>
        <dbReference type="EMBL" id="SDA47873.1"/>
    </source>
</evidence>
<proteinExistence type="predicted"/>
<evidence type="ECO:0008006" key="3">
    <source>
        <dbReference type="Google" id="ProtNLM"/>
    </source>
</evidence>
<dbReference type="Proteomes" id="UP000199689">
    <property type="component" value="Unassembled WGS sequence"/>
</dbReference>
<keyword evidence="2" id="KW-1185">Reference proteome</keyword>
<gene>
    <name evidence="1" type="ORF">SAMN02910343_00801</name>
</gene>
<accession>A0A1G5VPR7</accession>
<dbReference type="STRING" id="209880.SAMN02910343_00801"/>
<name>A0A1G5VPR7_9FIRM</name>
<protein>
    <recommendedName>
        <fullName evidence="3">Asp23 family, cell envelope-related function</fullName>
    </recommendedName>
</protein>
<dbReference type="EMBL" id="FMXA01000008">
    <property type="protein sequence ID" value="SDA47873.1"/>
    <property type="molecule type" value="Genomic_DNA"/>
</dbReference>
<reference evidence="1 2" key="1">
    <citation type="submission" date="2016-10" db="EMBL/GenBank/DDBJ databases">
        <authorList>
            <person name="de Groot N.N."/>
        </authorList>
    </citation>
    <scope>NUCLEOTIDE SEQUENCE [LARGE SCALE GENOMIC DNA]</scope>
    <source>
        <strain evidence="1 2">DSM 15230</strain>
    </source>
</reference>